<dbReference type="EMBL" id="CP089984">
    <property type="protein sequence ID" value="WXB14186.1"/>
    <property type="molecule type" value="Genomic_DNA"/>
</dbReference>
<dbReference type="SUPFAM" id="SSF56784">
    <property type="entry name" value="HAD-like"/>
    <property type="match status" value="1"/>
</dbReference>
<dbReference type="Gene3D" id="3.40.50.1000">
    <property type="entry name" value="HAD superfamily/HAD-like"/>
    <property type="match status" value="1"/>
</dbReference>
<gene>
    <name evidence="1" type="ORF">LZC94_40955</name>
</gene>
<dbReference type="RefSeq" id="WP_394823804.1">
    <property type="nucleotide sequence ID" value="NZ_CP089984.1"/>
</dbReference>
<protein>
    <submittedName>
        <fullName evidence="1">HAD family hydrolase</fullName>
    </submittedName>
</protein>
<dbReference type="GO" id="GO:0016787">
    <property type="term" value="F:hydrolase activity"/>
    <property type="evidence" value="ECO:0007669"/>
    <property type="project" value="UniProtKB-KW"/>
</dbReference>
<organism evidence="1 2">
    <name type="scientific">Pendulispora albinea</name>
    <dbReference type="NCBI Taxonomy" id="2741071"/>
    <lineage>
        <taxon>Bacteria</taxon>
        <taxon>Pseudomonadati</taxon>
        <taxon>Myxococcota</taxon>
        <taxon>Myxococcia</taxon>
        <taxon>Myxococcales</taxon>
        <taxon>Sorangiineae</taxon>
        <taxon>Pendulisporaceae</taxon>
        <taxon>Pendulispora</taxon>
    </lineage>
</organism>
<keyword evidence="2" id="KW-1185">Reference proteome</keyword>
<reference evidence="1 2" key="1">
    <citation type="submission" date="2021-12" db="EMBL/GenBank/DDBJ databases">
        <title>Discovery of the Pendulisporaceae a myxobacterial family with distinct sporulation behavior and unique specialized metabolism.</title>
        <authorList>
            <person name="Garcia R."/>
            <person name="Popoff A."/>
            <person name="Bader C.D."/>
            <person name="Loehr J."/>
            <person name="Walesch S."/>
            <person name="Walt C."/>
            <person name="Boldt J."/>
            <person name="Bunk B."/>
            <person name="Haeckl F.J.F.P.J."/>
            <person name="Gunesch A.P."/>
            <person name="Birkelbach J."/>
            <person name="Nuebel U."/>
            <person name="Pietschmann T."/>
            <person name="Bach T."/>
            <person name="Mueller R."/>
        </authorList>
    </citation>
    <scope>NUCLEOTIDE SEQUENCE [LARGE SCALE GENOMIC DNA]</scope>
    <source>
        <strain evidence="1 2">MSr11954</strain>
    </source>
</reference>
<name>A0ABZ2LYI3_9BACT</name>
<dbReference type="Proteomes" id="UP001370348">
    <property type="component" value="Chromosome"/>
</dbReference>
<sequence length="258" mass="28301">MATASPIFRPRPVYPRLSATEQSELLGAILARCAHEPSSGPPPIVVFDLDGTLMDNRPRTSAILRELAEHWTSREPELAAGLRNADPRSLAYMMTDTLGLLGVTRSDLVTEAQEYWRVRFFRDEHLVHDIPLAGSVSFAKDCYAAGATLVYLTGRDLPHMGLGTFRSLRDLGFPIGVPGTELVLKPEFSMPDEAFKREVAPTLARVGHVIASFDNEPGNCNAFKEVYPHAESVLIDTQHTPCAPPLGPGVRVLADFVR</sequence>
<dbReference type="InterPro" id="IPR023214">
    <property type="entry name" value="HAD_sf"/>
</dbReference>
<keyword evidence="1" id="KW-0378">Hydrolase</keyword>
<evidence type="ECO:0000313" key="1">
    <source>
        <dbReference type="EMBL" id="WXB14186.1"/>
    </source>
</evidence>
<accession>A0ABZ2LYI3</accession>
<dbReference type="InterPro" id="IPR036412">
    <property type="entry name" value="HAD-like_sf"/>
</dbReference>
<proteinExistence type="predicted"/>
<evidence type="ECO:0000313" key="2">
    <source>
        <dbReference type="Proteomes" id="UP001370348"/>
    </source>
</evidence>